<keyword evidence="2" id="KW-1185">Reference proteome</keyword>
<dbReference type="EMBL" id="CM020619">
    <property type="protein sequence ID" value="KAK1864522.1"/>
    <property type="molecule type" value="Genomic_DNA"/>
</dbReference>
<sequence length="463" mass="48631">MPSIMLAMKAVSVWSNAIRQTQPWPHTSPLCLAPPRPARLPLPWMRCLPPGSTLRRVPSLRRLPCVAVPVAPRLGIWDPAATTVGVAAATVAAADTTAAAPASAAAATAAAATAAAAAATAARFTAPMAPPAAMTLPAFAVAAPARLAPAAVVASSTGAAAAATRSVSSRGACRWAAAAAPRRRAMGMPPPLPPRRRGGVAPLTMQKQQETDWNAVEVVENSAACEEHRYIVIKVGVTAEKGSLTDSYRVPGQYVQIKAAGVADAKPGFFAISCAPNIQGFFEFLIKETEGSAWFTGVVPGDQVLMSPVGGKGFPMSRLDPIQFPAVPEEEAVKDILLFATGSGIAPIRAAIESQLNGLRAPSRRSIKLYYGARYPARMAYMDRFPLWASDKVEVIPVMSRPTEAADEWTGRTGYIQQALMQDGVAAPRQTGVLMCGVGGMTKDVKAFLTEQGVPEDRILTNF</sequence>
<organism evidence="1 2">
    <name type="scientific">Pyropia yezoensis</name>
    <name type="common">Susabi-nori</name>
    <name type="synonym">Porphyra yezoensis</name>
    <dbReference type="NCBI Taxonomy" id="2788"/>
    <lineage>
        <taxon>Eukaryota</taxon>
        <taxon>Rhodophyta</taxon>
        <taxon>Bangiophyceae</taxon>
        <taxon>Bangiales</taxon>
        <taxon>Bangiaceae</taxon>
        <taxon>Pyropia</taxon>
    </lineage>
</organism>
<accession>A0ACC3C3Y6</accession>
<evidence type="ECO:0000313" key="2">
    <source>
        <dbReference type="Proteomes" id="UP000798662"/>
    </source>
</evidence>
<reference evidence="1" key="1">
    <citation type="submission" date="2019-11" db="EMBL/GenBank/DDBJ databases">
        <title>Nori genome reveals adaptations in red seaweeds to the harsh intertidal environment.</title>
        <authorList>
            <person name="Wang D."/>
            <person name="Mao Y."/>
        </authorList>
    </citation>
    <scope>NUCLEOTIDE SEQUENCE</scope>
    <source>
        <tissue evidence="1">Gametophyte</tissue>
    </source>
</reference>
<proteinExistence type="predicted"/>
<name>A0ACC3C3Y6_PYRYE</name>
<evidence type="ECO:0000313" key="1">
    <source>
        <dbReference type="EMBL" id="KAK1864522.1"/>
    </source>
</evidence>
<protein>
    <submittedName>
        <fullName evidence="1">Uncharacterized protein</fullName>
    </submittedName>
</protein>
<dbReference type="Proteomes" id="UP000798662">
    <property type="component" value="Chromosome 2"/>
</dbReference>
<gene>
    <name evidence="1" type="ORF">I4F81_007068</name>
</gene>
<comment type="caution">
    <text evidence="1">The sequence shown here is derived from an EMBL/GenBank/DDBJ whole genome shotgun (WGS) entry which is preliminary data.</text>
</comment>